<evidence type="ECO:0000256" key="1">
    <source>
        <dbReference type="SAM" id="Coils"/>
    </source>
</evidence>
<organism evidence="3 4">
    <name type="scientific">Penicillium cf. griseofulvum</name>
    <dbReference type="NCBI Taxonomy" id="2972120"/>
    <lineage>
        <taxon>Eukaryota</taxon>
        <taxon>Fungi</taxon>
        <taxon>Dikarya</taxon>
        <taxon>Ascomycota</taxon>
        <taxon>Pezizomycotina</taxon>
        <taxon>Eurotiomycetes</taxon>
        <taxon>Eurotiomycetidae</taxon>
        <taxon>Eurotiales</taxon>
        <taxon>Aspergillaceae</taxon>
        <taxon>Penicillium</taxon>
    </lineage>
</organism>
<keyword evidence="1" id="KW-0175">Coiled coil</keyword>
<feature type="coiled-coil region" evidence="1">
    <location>
        <begin position="253"/>
        <end position="309"/>
    </location>
</feature>
<feature type="coiled-coil region" evidence="1">
    <location>
        <begin position="359"/>
        <end position="421"/>
    </location>
</feature>
<feature type="region of interest" description="Disordered" evidence="2">
    <location>
        <begin position="97"/>
        <end position="117"/>
    </location>
</feature>
<name>A0A9W9M4C9_9EURO</name>
<protein>
    <submittedName>
        <fullName evidence="3">Uncharacterized protein</fullName>
    </submittedName>
</protein>
<evidence type="ECO:0000256" key="2">
    <source>
        <dbReference type="SAM" id="MobiDB-lite"/>
    </source>
</evidence>
<proteinExistence type="predicted"/>
<reference evidence="3" key="1">
    <citation type="submission" date="2022-11" db="EMBL/GenBank/DDBJ databases">
        <authorList>
            <person name="Petersen C."/>
        </authorList>
    </citation>
    <scope>NUCLEOTIDE SEQUENCE</scope>
    <source>
        <strain evidence="3">IBT 16849</strain>
    </source>
</reference>
<evidence type="ECO:0000313" key="4">
    <source>
        <dbReference type="Proteomes" id="UP001150879"/>
    </source>
</evidence>
<accession>A0A9W9M4C9</accession>
<gene>
    <name evidence="3" type="ORF">N7472_008250</name>
</gene>
<reference evidence="3" key="2">
    <citation type="journal article" date="2023" name="IMA Fungus">
        <title>Comparative genomic study of the Penicillium genus elucidates a diverse pangenome and 15 lateral gene transfer events.</title>
        <authorList>
            <person name="Petersen C."/>
            <person name="Sorensen T."/>
            <person name="Nielsen M.R."/>
            <person name="Sondergaard T.E."/>
            <person name="Sorensen J.L."/>
            <person name="Fitzpatrick D.A."/>
            <person name="Frisvad J.C."/>
            <person name="Nielsen K.L."/>
        </authorList>
    </citation>
    <scope>NUCLEOTIDE SEQUENCE</scope>
    <source>
        <strain evidence="3">IBT 16849</strain>
    </source>
</reference>
<evidence type="ECO:0000313" key="3">
    <source>
        <dbReference type="EMBL" id="KAJ5189236.1"/>
    </source>
</evidence>
<feature type="coiled-coil region" evidence="1">
    <location>
        <begin position="69"/>
        <end position="96"/>
    </location>
</feature>
<sequence>MLTSSCVFIALLAAMIASWWNDLVHLVGGAVVFSTIFVSMACCLSSPRIWLLSLLQSVAKLAVKPTKENVNAEARNETLRAQLGVLEQKLRGTEARARDSEIARETEKKRHEKEVRHLDSQLVTVTRGIKGRARWAPAKKYGVRKGERGRPATKFTAIAQVAIVNAAWESKLVSLESEARDNVARTTDQIGSLHAAATALSEENARLTQQIQTKANIPHELAQQRLEDAVRRTMVFADQQHEERANPLKQTYHKELMAVKVDYERELAKATAAFKAELDTAAVQQREAAARAAQEINALKAELAAKVTQMGTLRDANAKIAGDLRVAKEALTKADHDMEVETERVVQCVQQRDGYLRAGKRLSKKYENLKSERDALVEEKDERERYINRVEDSLDSTAKAVREEKAKAEKLEGDNQYLLQNSTDVFLNNLASTIEQKGRVSDLEQQVANYQTAEAADIPKQFRALGLVLINQPVSAFAPDLHSGAHSVLVVALLPVLPRFC</sequence>
<comment type="caution">
    <text evidence="3">The sequence shown here is derived from an EMBL/GenBank/DDBJ whole genome shotgun (WGS) entry which is preliminary data.</text>
</comment>
<dbReference type="Proteomes" id="UP001150879">
    <property type="component" value="Unassembled WGS sequence"/>
</dbReference>
<dbReference type="OrthoDB" id="4357512at2759"/>
<keyword evidence="4" id="KW-1185">Reference proteome</keyword>
<dbReference type="AlphaFoldDB" id="A0A9W9M4C9"/>
<dbReference type="EMBL" id="JAPQKP010000005">
    <property type="protein sequence ID" value="KAJ5189236.1"/>
    <property type="molecule type" value="Genomic_DNA"/>
</dbReference>